<keyword evidence="2 5" id="KW-0812">Transmembrane</keyword>
<feature type="transmembrane region" description="Helical" evidence="5">
    <location>
        <begin position="172"/>
        <end position="196"/>
    </location>
</feature>
<keyword evidence="4 5" id="KW-0472">Membrane</keyword>
<feature type="transmembrane region" description="Helical" evidence="5">
    <location>
        <begin position="103"/>
        <end position="130"/>
    </location>
</feature>
<feature type="transmembrane region" description="Helical" evidence="5">
    <location>
        <begin position="62"/>
        <end position="82"/>
    </location>
</feature>
<dbReference type="EMBL" id="AVPL01000020">
    <property type="protein sequence ID" value="KGN41305.1"/>
    <property type="molecule type" value="Genomic_DNA"/>
</dbReference>
<evidence type="ECO:0000256" key="1">
    <source>
        <dbReference type="ARBA" id="ARBA00004141"/>
    </source>
</evidence>
<dbReference type="GO" id="GO:0016020">
    <property type="term" value="C:membrane"/>
    <property type="evidence" value="ECO:0007669"/>
    <property type="project" value="UniProtKB-SubCell"/>
</dbReference>
<proteinExistence type="predicted"/>
<dbReference type="InterPro" id="IPR013525">
    <property type="entry name" value="ABC2_TM"/>
</dbReference>
<comment type="caution">
    <text evidence="7">The sequence shown here is derived from an EMBL/GenBank/DDBJ whole genome shotgun (WGS) entry which is preliminary data.</text>
</comment>
<dbReference type="Proteomes" id="UP000030013">
    <property type="component" value="Unassembled WGS sequence"/>
</dbReference>
<feature type="transmembrane region" description="Helical" evidence="5">
    <location>
        <begin position="21"/>
        <end position="42"/>
    </location>
</feature>
<keyword evidence="8" id="KW-1185">Reference proteome</keyword>
<feature type="domain" description="ABC-2 type transporter transmembrane" evidence="6">
    <location>
        <begin position="58"/>
        <end position="193"/>
    </location>
</feature>
<organism evidence="7 8">
    <name type="scientific">Knoellia aerolata DSM 18566</name>
    <dbReference type="NCBI Taxonomy" id="1385519"/>
    <lineage>
        <taxon>Bacteria</taxon>
        <taxon>Bacillati</taxon>
        <taxon>Actinomycetota</taxon>
        <taxon>Actinomycetes</taxon>
        <taxon>Micrococcales</taxon>
        <taxon>Intrasporangiaceae</taxon>
        <taxon>Knoellia</taxon>
    </lineage>
</organism>
<dbReference type="AlphaFoldDB" id="A0A0A0JV47"/>
<comment type="subcellular location">
    <subcellularLocation>
        <location evidence="1">Membrane</location>
        <topology evidence="1">Multi-pass membrane protein</topology>
    </subcellularLocation>
</comment>
<evidence type="ECO:0000256" key="2">
    <source>
        <dbReference type="ARBA" id="ARBA00022692"/>
    </source>
</evidence>
<dbReference type="Pfam" id="PF12698">
    <property type="entry name" value="ABC2_membrane_3"/>
    <property type="match status" value="1"/>
</dbReference>
<name>A0A0A0JV47_9MICO</name>
<evidence type="ECO:0000313" key="7">
    <source>
        <dbReference type="EMBL" id="KGN41305.1"/>
    </source>
</evidence>
<evidence type="ECO:0000256" key="3">
    <source>
        <dbReference type="ARBA" id="ARBA00022989"/>
    </source>
</evidence>
<evidence type="ECO:0000256" key="5">
    <source>
        <dbReference type="SAM" id="Phobius"/>
    </source>
</evidence>
<gene>
    <name evidence="7" type="ORF">N801_08695</name>
</gene>
<dbReference type="PANTHER" id="PTHR43471">
    <property type="entry name" value="ABC TRANSPORTER PERMEASE"/>
    <property type="match status" value="1"/>
</dbReference>
<keyword evidence="3 5" id="KW-1133">Transmembrane helix</keyword>
<dbReference type="STRING" id="1385519.N801_08695"/>
<evidence type="ECO:0000259" key="6">
    <source>
        <dbReference type="Pfam" id="PF12698"/>
    </source>
</evidence>
<accession>A0A0A0JV47</accession>
<dbReference type="RefSeq" id="WP_052112805.1">
    <property type="nucleotide sequence ID" value="NZ_AVPL01000020.1"/>
</dbReference>
<sequence>MSRKRLWTVARLELVQRVRTSRWPVVLGAWVVVIGLVTFAAWWAVRTTDVASGPSLYDVTTFFVLMLGMLIVPSLTATTVNGDREHGVLATMQTTLVTSWELVLGKLLASWLVAMCFLATALPFLAWAWAAGGIGFGRILLSLLVLTVVLAVVAAVGLMFSSLTARPVASAVLTYLSLATLVVGTLIAFLLAAVIMTEEVTVTVRGVPDSYWSAEVTPPLDEPQPGLPSEGFIPQPTEDDCTTFTRRQSVAHTERLWPLLALNPFVVVADAAPSRTSESSTFGGGFTPMRWISDGSRDARHGAGDLDAVVDECGDVIARTEAESEDTQRQRDVADRERRDENAVWPWGLGFLVALGVGSVLVAERRVRTPVRRLPSGTRIA</sequence>
<dbReference type="GO" id="GO:0140359">
    <property type="term" value="F:ABC-type transporter activity"/>
    <property type="evidence" value="ECO:0007669"/>
    <property type="project" value="InterPro"/>
</dbReference>
<dbReference type="OrthoDB" id="149032at2"/>
<evidence type="ECO:0000256" key="4">
    <source>
        <dbReference type="ARBA" id="ARBA00023136"/>
    </source>
</evidence>
<reference evidence="7 8" key="1">
    <citation type="submission" date="2013-08" db="EMBL/GenBank/DDBJ databases">
        <title>The genome sequence of Knoellia aerolata.</title>
        <authorList>
            <person name="Zhu W."/>
            <person name="Wang G."/>
        </authorList>
    </citation>
    <scope>NUCLEOTIDE SEQUENCE [LARGE SCALE GENOMIC DNA]</scope>
    <source>
        <strain evidence="7 8">DSM 18566</strain>
    </source>
</reference>
<dbReference type="eggNOG" id="COG1277">
    <property type="taxonomic scope" value="Bacteria"/>
</dbReference>
<feature type="transmembrane region" description="Helical" evidence="5">
    <location>
        <begin position="136"/>
        <end position="160"/>
    </location>
</feature>
<feature type="transmembrane region" description="Helical" evidence="5">
    <location>
        <begin position="344"/>
        <end position="363"/>
    </location>
</feature>
<protein>
    <recommendedName>
        <fullName evidence="6">ABC-2 type transporter transmembrane domain-containing protein</fullName>
    </recommendedName>
</protein>
<evidence type="ECO:0000313" key="8">
    <source>
        <dbReference type="Proteomes" id="UP000030013"/>
    </source>
</evidence>